<name>A0ABT3WZG5_9BACL</name>
<comment type="similarity">
    <text evidence="1 3">Belongs to the short-chain dehydrogenases/reductases (SDR) family.</text>
</comment>
<dbReference type="EMBL" id="JAPMLT010000001">
    <property type="protein sequence ID" value="MCX7568912.1"/>
    <property type="molecule type" value="Genomic_DNA"/>
</dbReference>
<evidence type="ECO:0000256" key="2">
    <source>
        <dbReference type="ARBA" id="ARBA00023002"/>
    </source>
</evidence>
<keyword evidence="5" id="KW-1185">Reference proteome</keyword>
<reference evidence="4 5" key="1">
    <citation type="submission" date="2022-11" db="EMBL/GenBank/DDBJ databases">
        <title>Study of microbial diversity in lake waters.</title>
        <authorList>
            <person name="Zhang J."/>
        </authorList>
    </citation>
    <scope>NUCLEOTIDE SEQUENCE [LARGE SCALE GENOMIC DNA]</scope>
    <source>
        <strain evidence="4 5">DT12</strain>
    </source>
</reference>
<dbReference type="PRINTS" id="PR00081">
    <property type="entry name" value="GDHRDH"/>
</dbReference>
<evidence type="ECO:0000256" key="1">
    <source>
        <dbReference type="ARBA" id="ARBA00006484"/>
    </source>
</evidence>
<sequence length="237" mass="25301">MARRIAGQTAIVTGAGQGIGREIVRTLLEAGAQVVAVARNEVGLERLQEEMQAGRRLLAVACDIRDPLEVERLFEVAAERYGRIEIVVNNAGVGLFAGIEETPVACVDEMIDTNLKAVIFMCQVAFAHMKRNGGGQIVNVSAVLGQEALPHSAAFSASKWGVNGLSEALRQEGRRYGIRVAVVAPGETQTDFAGTPAYNKPHGLKPETVADSVRYLLMQESDVQTAHLVLRPDGAGA</sequence>
<dbReference type="Gene3D" id="3.40.50.720">
    <property type="entry name" value="NAD(P)-binding Rossmann-like Domain"/>
    <property type="match status" value="1"/>
</dbReference>
<dbReference type="Proteomes" id="UP001208017">
    <property type="component" value="Unassembled WGS sequence"/>
</dbReference>
<accession>A0ABT3WZG5</accession>
<protein>
    <submittedName>
        <fullName evidence="4">SDR family oxidoreductase</fullName>
    </submittedName>
</protein>
<dbReference type="InterPro" id="IPR036291">
    <property type="entry name" value="NAD(P)-bd_dom_sf"/>
</dbReference>
<gene>
    <name evidence="4" type="ORF">OS242_02915</name>
</gene>
<evidence type="ECO:0000256" key="3">
    <source>
        <dbReference type="RuleBase" id="RU000363"/>
    </source>
</evidence>
<dbReference type="SUPFAM" id="SSF51735">
    <property type="entry name" value="NAD(P)-binding Rossmann-fold domains"/>
    <property type="match status" value="1"/>
</dbReference>
<dbReference type="CDD" id="cd05233">
    <property type="entry name" value="SDR_c"/>
    <property type="match status" value="1"/>
</dbReference>
<comment type="caution">
    <text evidence="4">The sequence shown here is derived from an EMBL/GenBank/DDBJ whole genome shotgun (WGS) entry which is preliminary data.</text>
</comment>
<organism evidence="4 5">
    <name type="scientific">Tumebacillus lacus</name>
    <dbReference type="NCBI Taxonomy" id="2995335"/>
    <lineage>
        <taxon>Bacteria</taxon>
        <taxon>Bacillati</taxon>
        <taxon>Bacillota</taxon>
        <taxon>Bacilli</taxon>
        <taxon>Bacillales</taxon>
        <taxon>Alicyclobacillaceae</taxon>
        <taxon>Tumebacillus</taxon>
    </lineage>
</organism>
<dbReference type="RefSeq" id="WP_267150146.1">
    <property type="nucleotide sequence ID" value="NZ_JAPMLT010000001.1"/>
</dbReference>
<dbReference type="PANTHER" id="PTHR44196">
    <property type="entry name" value="DEHYDROGENASE/REDUCTASE SDR FAMILY MEMBER 7B"/>
    <property type="match status" value="1"/>
</dbReference>
<dbReference type="InterPro" id="IPR002347">
    <property type="entry name" value="SDR_fam"/>
</dbReference>
<evidence type="ECO:0000313" key="4">
    <source>
        <dbReference type="EMBL" id="MCX7568912.1"/>
    </source>
</evidence>
<evidence type="ECO:0000313" key="5">
    <source>
        <dbReference type="Proteomes" id="UP001208017"/>
    </source>
</evidence>
<dbReference type="Pfam" id="PF00106">
    <property type="entry name" value="adh_short"/>
    <property type="match status" value="1"/>
</dbReference>
<proteinExistence type="inferred from homology"/>
<dbReference type="PRINTS" id="PR00080">
    <property type="entry name" value="SDRFAMILY"/>
</dbReference>
<keyword evidence="2" id="KW-0560">Oxidoreductase</keyword>
<dbReference type="PANTHER" id="PTHR44196:SF1">
    <property type="entry name" value="DEHYDROGENASE_REDUCTASE SDR FAMILY MEMBER 7B"/>
    <property type="match status" value="1"/>
</dbReference>